<name>A0A842HCI1_9BACT</name>
<comment type="caution">
    <text evidence="9">The sequence shown here is derived from an EMBL/GenBank/DDBJ whole genome shotgun (WGS) entry which is preliminary data.</text>
</comment>
<dbReference type="InterPro" id="IPR008928">
    <property type="entry name" value="6-hairpin_glycosidase_sf"/>
</dbReference>
<evidence type="ECO:0000256" key="1">
    <source>
        <dbReference type="ARBA" id="ARBA00001445"/>
    </source>
</evidence>
<dbReference type="PANTHER" id="PTHR33307">
    <property type="entry name" value="ALPHA-RHAMNOSIDASE (EUROFUNG)"/>
    <property type="match status" value="1"/>
</dbReference>
<feature type="domain" description="Alpha-L-rhamnosidase six-hairpin glycosidase" evidence="7">
    <location>
        <begin position="497"/>
        <end position="839"/>
    </location>
</feature>
<organism evidence="9 10">
    <name type="scientific">Ruficoccus amylovorans</name>
    <dbReference type="NCBI Taxonomy" id="1804625"/>
    <lineage>
        <taxon>Bacteria</taxon>
        <taxon>Pseudomonadati</taxon>
        <taxon>Verrucomicrobiota</taxon>
        <taxon>Opitutia</taxon>
        <taxon>Puniceicoccales</taxon>
        <taxon>Cerasicoccaceae</taxon>
        <taxon>Ruficoccus</taxon>
    </lineage>
</organism>
<feature type="domain" description="Bacterial alpha-L-rhamnosidase N-terminal" evidence="6">
    <location>
        <begin position="207"/>
        <end position="376"/>
    </location>
</feature>
<feature type="domain" description="Alpha-L-rhamnosidase C-terminal" evidence="8">
    <location>
        <begin position="842"/>
        <end position="917"/>
    </location>
</feature>
<dbReference type="Pfam" id="PF17390">
    <property type="entry name" value="Bac_rhamnosid_C"/>
    <property type="match status" value="1"/>
</dbReference>
<sequence>MKKSFLTLSFVTLSFVTLTFFYLAAESVAALEVGELRCSGLPHALIDTPAPSLSWELKSDRRGVTQEAYRVVVASSPERLAKGEGDLWDSGWVSSDQSLYVRYEGAPLAPMQRGHWKVRVKDNFGEESDWSAPESFERGLPGEADWQRAAWITWDETAPGVDRSAYARSYHPESQIVEKIAKDGGNAGPHLSYVSPLMRREFSVPEKKVSRATAYVAGLGYHEFYLNGERLGDNVLSPTATTYDREAHYVAYDLTERLRTGDNVIGLWLGSGFWGQSLVWSRGKGLAYGPPMARVLLRVEYTDGTSESVRSDRHWLAAQSPVVFDNVYWGETYDARLEKPGWSQPGYDAADWSPIVFRSEQLPERLIADDVPPIRRLATLEPVSIQPGRDGTWILDFGKNIAGWVRVRMQGEEGQRVSIRVGEMLMKEGDDIDPGSTGFHPLGFAQECVYISNGQEEVWEPRFMYHGFRYAVVDGLKGKPEPGMFEAVQVATAAEPAGTFTSSDELLNRIYATSVLTIQNSLHGLIEDCPTREKCVWLGDVHALGEAALYSLRMDELFRKFNRDVVSNLGRGVRTYHGTSASPGIPTNVATGKRYISQARPDWGAAVVLVPWYQYLYRGDISLAERHYPEMKRWVEYVEGLKQDGFVTDGFGDWCPPGSARNYDTPVEFTSSAYHFYTAEIMAWLAEELNYGEDAADFARLAETMKTALIDEYWQKDTGGYATQTANALALRMGLYPQGGREACAAALAREVNRKGYYYAGILGARSLFTELSRGESDDLAVKLLRQTTYPSYGYMLENGSTTWPESLSRDRRKPGQRLAGGSQNHPMQAGFVAWFYEAAGGLQPLPDEPGFRSFILKPYGYGSLEWVRVTHHSPYGEILSSWRVEDDVFDWDVEVPANTSAFLYVPSAGSDSVRESGHAPEADGGVQWLRREGDRDVFRVGSGRYHFTATLK</sequence>
<evidence type="ECO:0000259" key="5">
    <source>
        <dbReference type="Pfam" id="PF05592"/>
    </source>
</evidence>
<dbReference type="AlphaFoldDB" id="A0A842HCI1"/>
<dbReference type="RefSeq" id="WP_185674946.1">
    <property type="nucleotide sequence ID" value="NZ_JACHVB010000020.1"/>
</dbReference>
<dbReference type="Gene3D" id="2.60.120.260">
    <property type="entry name" value="Galactose-binding domain-like"/>
    <property type="match status" value="2"/>
</dbReference>
<gene>
    <name evidence="9" type="ORF">H5P28_06765</name>
</gene>
<dbReference type="Gene3D" id="2.60.420.10">
    <property type="entry name" value="Maltose phosphorylase, domain 3"/>
    <property type="match status" value="1"/>
</dbReference>
<evidence type="ECO:0000259" key="8">
    <source>
        <dbReference type="Pfam" id="PF17390"/>
    </source>
</evidence>
<evidence type="ECO:0000259" key="7">
    <source>
        <dbReference type="Pfam" id="PF17389"/>
    </source>
</evidence>
<evidence type="ECO:0000259" key="6">
    <source>
        <dbReference type="Pfam" id="PF08531"/>
    </source>
</evidence>
<dbReference type="PIRSF" id="PIRSF010631">
    <property type="entry name" value="A-rhamnsds"/>
    <property type="match status" value="1"/>
</dbReference>
<proteinExistence type="predicted"/>
<dbReference type="InterPro" id="IPR008902">
    <property type="entry name" value="Rhamnosid_concanavalin"/>
</dbReference>
<dbReference type="Gene3D" id="1.50.10.10">
    <property type="match status" value="1"/>
</dbReference>
<dbReference type="PANTHER" id="PTHR33307:SF6">
    <property type="entry name" value="ALPHA-RHAMNOSIDASE (EUROFUNG)-RELATED"/>
    <property type="match status" value="1"/>
</dbReference>
<dbReference type="InterPro" id="IPR035396">
    <property type="entry name" value="Bac_rhamnosid6H"/>
</dbReference>
<dbReference type="EC" id="3.2.1.40" evidence="2"/>
<feature type="domain" description="Alpha-L-rhamnosidase concanavalin-like" evidence="5">
    <location>
        <begin position="389"/>
        <end position="490"/>
    </location>
</feature>
<dbReference type="Pfam" id="PF08531">
    <property type="entry name" value="Bac_rhamnosid_N"/>
    <property type="match status" value="1"/>
</dbReference>
<dbReference type="InterPro" id="IPR035398">
    <property type="entry name" value="Bac_rhamnosid_C"/>
</dbReference>
<dbReference type="InterPro" id="IPR013737">
    <property type="entry name" value="Bac_rhamnosid_N"/>
</dbReference>
<protein>
    <recommendedName>
        <fullName evidence="2">alpha-L-rhamnosidase</fullName>
        <ecNumber evidence="2">3.2.1.40</ecNumber>
    </recommendedName>
</protein>
<evidence type="ECO:0000256" key="3">
    <source>
        <dbReference type="ARBA" id="ARBA00022801"/>
    </source>
</evidence>
<keyword evidence="3 9" id="KW-0378">Hydrolase</keyword>
<comment type="catalytic activity">
    <reaction evidence="1">
        <text>Hydrolysis of terminal non-reducing alpha-L-rhamnose residues in alpha-L-rhamnosides.</text>
        <dbReference type="EC" id="3.2.1.40"/>
    </reaction>
</comment>
<dbReference type="Pfam" id="PF05592">
    <property type="entry name" value="Bac_rhamnosid"/>
    <property type="match status" value="1"/>
</dbReference>
<evidence type="ECO:0000256" key="4">
    <source>
        <dbReference type="SAM" id="MobiDB-lite"/>
    </source>
</evidence>
<dbReference type="EMBL" id="JACHVB010000020">
    <property type="protein sequence ID" value="MBC2593960.1"/>
    <property type="molecule type" value="Genomic_DNA"/>
</dbReference>
<evidence type="ECO:0000256" key="2">
    <source>
        <dbReference type="ARBA" id="ARBA00012652"/>
    </source>
</evidence>
<keyword evidence="10" id="KW-1185">Reference proteome</keyword>
<evidence type="ECO:0000313" key="10">
    <source>
        <dbReference type="Proteomes" id="UP000546464"/>
    </source>
</evidence>
<dbReference type="InterPro" id="IPR013783">
    <property type="entry name" value="Ig-like_fold"/>
</dbReference>
<dbReference type="GO" id="GO:0030596">
    <property type="term" value="F:alpha-L-rhamnosidase activity"/>
    <property type="evidence" value="ECO:0007669"/>
    <property type="project" value="UniProtKB-EC"/>
</dbReference>
<dbReference type="InterPro" id="IPR016007">
    <property type="entry name" value="Alpha_rhamnosid"/>
</dbReference>
<dbReference type="Gene3D" id="2.60.40.10">
    <property type="entry name" value="Immunoglobulins"/>
    <property type="match status" value="1"/>
</dbReference>
<dbReference type="SUPFAM" id="SSF48208">
    <property type="entry name" value="Six-hairpin glycosidases"/>
    <property type="match status" value="1"/>
</dbReference>
<evidence type="ECO:0000313" key="9">
    <source>
        <dbReference type="EMBL" id="MBC2593960.1"/>
    </source>
</evidence>
<dbReference type="Proteomes" id="UP000546464">
    <property type="component" value="Unassembled WGS sequence"/>
</dbReference>
<dbReference type="GO" id="GO:0005975">
    <property type="term" value="P:carbohydrate metabolic process"/>
    <property type="evidence" value="ECO:0007669"/>
    <property type="project" value="InterPro"/>
</dbReference>
<dbReference type="Pfam" id="PF17389">
    <property type="entry name" value="Bac_rhamnosid6H"/>
    <property type="match status" value="1"/>
</dbReference>
<feature type="region of interest" description="Disordered" evidence="4">
    <location>
        <begin position="804"/>
        <end position="823"/>
    </location>
</feature>
<dbReference type="Pfam" id="PF25788">
    <property type="entry name" value="Ig_Rha78A_N"/>
    <property type="match status" value="1"/>
</dbReference>
<dbReference type="InterPro" id="IPR012341">
    <property type="entry name" value="6hp_glycosidase-like_sf"/>
</dbReference>
<reference evidence="9 10" key="1">
    <citation type="submission" date="2020-07" db="EMBL/GenBank/DDBJ databases">
        <authorList>
            <person name="Feng X."/>
        </authorList>
    </citation>
    <scope>NUCLEOTIDE SEQUENCE [LARGE SCALE GENOMIC DNA]</scope>
    <source>
        <strain evidence="9 10">JCM31066</strain>
    </source>
</reference>
<accession>A0A842HCI1</accession>